<feature type="compositionally biased region" description="Low complexity" evidence="1">
    <location>
        <begin position="24"/>
        <end position="36"/>
    </location>
</feature>
<dbReference type="OrthoDB" id="10587083at2759"/>
<proteinExistence type="predicted"/>
<dbReference type="RefSeq" id="XP_025380399.1">
    <property type="nucleotide sequence ID" value="XM_025520416.1"/>
</dbReference>
<dbReference type="Proteomes" id="UP000245768">
    <property type="component" value="Unassembled WGS sequence"/>
</dbReference>
<reference evidence="2 3" key="1">
    <citation type="journal article" date="2018" name="Mol. Biol. Evol.">
        <title>Broad Genomic Sampling Reveals a Smut Pathogenic Ancestry of the Fungal Clade Ustilaginomycotina.</title>
        <authorList>
            <person name="Kijpornyongpan T."/>
            <person name="Mondo S.J."/>
            <person name="Barry K."/>
            <person name="Sandor L."/>
            <person name="Lee J."/>
            <person name="Lipzen A."/>
            <person name="Pangilinan J."/>
            <person name="LaButti K."/>
            <person name="Hainaut M."/>
            <person name="Henrissat B."/>
            <person name="Grigoriev I.V."/>
            <person name="Spatafora J.W."/>
            <person name="Aime M.C."/>
        </authorList>
    </citation>
    <scope>NUCLEOTIDE SEQUENCE [LARGE SCALE GENOMIC DNA]</scope>
    <source>
        <strain evidence="2 3">MCA 4198</strain>
    </source>
</reference>
<dbReference type="GeneID" id="37042332"/>
<feature type="region of interest" description="Disordered" evidence="1">
    <location>
        <begin position="1"/>
        <end position="96"/>
    </location>
</feature>
<evidence type="ECO:0000313" key="3">
    <source>
        <dbReference type="Proteomes" id="UP000245768"/>
    </source>
</evidence>
<evidence type="ECO:0000256" key="1">
    <source>
        <dbReference type="SAM" id="MobiDB-lite"/>
    </source>
</evidence>
<gene>
    <name evidence="2" type="ORF">FA10DRAFT_263886</name>
</gene>
<evidence type="ECO:0000313" key="2">
    <source>
        <dbReference type="EMBL" id="PWN93201.1"/>
    </source>
</evidence>
<name>A0A316YVC2_9BASI</name>
<sequence>MARQKGGLKRAERRQPEPSPIVISDADAAPRSAPRPATQPPQTAPAGSKSKSKKRGGTSKAENRAKVQRAIENADRLQMKSAKRANRDEKRKRARE</sequence>
<feature type="compositionally biased region" description="Basic and acidic residues" evidence="1">
    <location>
        <begin position="85"/>
        <end position="96"/>
    </location>
</feature>
<dbReference type="EMBL" id="KZ819634">
    <property type="protein sequence ID" value="PWN93201.1"/>
    <property type="molecule type" value="Genomic_DNA"/>
</dbReference>
<accession>A0A316YVC2</accession>
<protein>
    <submittedName>
        <fullName evidence="2">Uncharacterized protein</fullName>
    </submittedName>
</protein>
<keyword evidence="3" id="KW-1185">Reference proteome</keyword>
<organism evidence="2 3">
    <name type="scientific">Acaromyces ingoldii</name>
    <dbReference type="NCBI Taxonomy" id="215250"/>
    <lineage>
        <taxon>Eukaryota</taxon>
        <taxon>Fungi</taxon>
        <taxon>Dikarya</taxon>
        <taxon>Basidiomycota</taxon>
        <taxon>Ustilaginomycotina</taxon>
        <taxon>Exobasidiomycetes</taxon>
        <taxon>Exobasidiales</taxon>
        <taxon>Cryptobasidiaceae</taxon>
        <taxon>Acaromyces</taxon>
    </lineage>
</organism>
<dbReference type="AlphaFoldDB" id="A0A316YVC2"/>
<dbReference type="InParanoid" id="A0A316YVC2"/>